<dbReference type="InterPro" id="IPR036513">
    <property type="entry name" value="STAS_dom_sf"/>
</dbReference>
<dbReference type="Pfam" id="PF13466">
    <property type="entry name" value="STAS_2"/>
    <property type="match status" value="1"/>
</dbReference>
<feature type="domain" description="STAS" evidence="1">
    <location>
        <begin position="1"/>
        <end position="91"/>
    </location>
</feature>
<evidence type="ECO:0000259" key="1">
    <source>
        <dbReference type="PROSITE" id="PS50801"/>
    </source>
</evidence>
<dbReference type="InterPro" id="IPR002645">
    <property type="entry name" value="STAS_dom"/>
</dbReference>
<dbReference type="PROSITE" id="PS50801">
    <property type="entry name" value="STAS"/>
    <property type="match status" value="1"/>
</dbReference>
<sequence length="91" mass="9454">MTAVLTLDARLDLGAVRPLAQRLGACDGADLSLDAGGVTHLGALAAQLLVAARQRWASAGLRLEVGPRSPAFDEAVAVMGLDRWFGAEDAR</sequence>
<evidence type="ECO:0000313" key="3">
    <source>
        <dbReference type="Proteomes" id="UP000029858"/>
    </source>
</evidence>
<reference evidence="2 3" key="2">
    <citation type="submission" date="2014-10" db="EMBL/GenBank/DDBJ databases">
        <title>Paracoccus sanguinis sp. nov., isolated from clinical specimens of New York State patients.</title>
        <authorList>
            <person name="Mingle L.A."/>
            <person name="Cole J.A."/>
            <person name="Lapierre P."/>
            <person name="Musser K.A."/>
        </authorList>
    </citation>
    <scope>NUCLEOTIDE SEQUENCE [LARGE SCALE GENOMIC DNA]</scope>
    <source>
        <strain evidence="2 3">5503</strain>
    </source>
</reference>
<dbReference type="RefSeq" id="WP_036712724.1">
    <property type="nucleotide sequence ID" value="NZ_JRKQ01000178.1"/>
</dbReference>
<dbReference type="SUPFAM" id="SSF52091">
    <property type="entry name" value="SpoIIaa-like"/>
    <property type="match status" value="1"/>
</dbReference>
<dbReference type="Proteomes" id="UP000029858">
    <property type="component" value="Unassembled WGS sequence"/>
</dbReference>
<name>A0A099G3N4_9RHOB</name>
<evidence type="ECO:0000313" key="2">
    <source>
        <dbReference type="EMBL" id="KGJ17439.1"/>
    </source>
</evidence>
<accession>A0A099G3N4</accession>
<dbReference type="EMBL" id="JRKQ01000178">
    <property type="protein sequence ID" value="KGJ17439.1"/>
    <property type="molecule type" value="Genomic_DNA"/>
</dbReference>
<protein>
    <recommendedName>
        <fullName evidence="1">STAS domain-containing protein</fullName>
    </recommendedName>
</protein>
<dbReference type="Gene3D" id="3.30.750.24">
    <property type="entry name" value="STAS domain"/>
    <property type="match status" value="1"/>
</dbReference>
<gene>
    <name evidence="2" type="ORF">IX56_17415</name>
</gene>
<proteinExistence type="predicted"/>
<comment type="caution">
    <text evidence="2">The sequence shown here is derived from an EMBL/GenBank/DDBJ whole genome shotgun (WGS) entry which is preliminary data.</text>
</comment>
<dbReference type="AlphaFoldDB" id="A0A099G3N4"/>
<reference evidence="2 3" key="1">
    <citation type="submission" date="2014-09" db="EMBL/GenBank/DDBJ databases">
        <authorList>
            <person name="McGinnis J.M."/>
            <person name="Wolfgang W.J."/>
        </authorList>
    </citation>
    <scope>NUCLEOTIDE SEQUENCE [LARGE SCALE GENOMIC DNA]</scope>
    <source>
        <strain evidence="2 3">5503</strain>
    </source>
</reference>
<organism evidence="2 3">
    <name type="scientific">Paracoccus sanguinis</name>
    <dbReference type="NCBI Taxonomy" id="1545044"/>
    <lineage>
        <taxon>Bacteria</taxon>
        <taxon>Pseudomonadati</taxon>
        <taxon>Pseudomonadota</taxon>
        <taxon>Alphaproteobacteria</taxon>
        <taxon>Rhodobacterales</taxon>
        <taxon>Paracoccaceae</taxon>
        <taxon>Paracoccus</taxon>
    </lineage>
</organism>
<dbReference type="InterPro" id="IPR058548">
    <property type="entry name" value="MlaB-like_STAS"/>
</dbReference>